<keyword evidence="2" id="KW-1185">Reference proteome</keyword>
<gene>
    <name evidence="1" type="ORF">KKC1_09040</name>
</gene>
<sequence length="45" mass="4950">MIVACNTDSRSFCKYGVVGNPEEVIYQIHASGIIINNNNLKQHSA</sequence>
<dbReference type="Proteomes" id="UP000197032">
    <property type="component" value="Unassembled WGS sequence"/>
</dbReference>
<organism evidence="1 2">
    <name type="scientific">Calderihabitans maritimus</name>
    <dbReference type="NCBI Taxonomy" id="1246530"/>
    <lineage>
        <taxon>Bacteria</taxon>
        <taxon>Bacillati</taxon>
        <taxon>Bacillota</taxon>
        <taxon>Clostridia</taxon>
        <taxon>Neomoorellales</taxon>
        <taxon>Calderihabitantaceae</taxon>
        <taxon>Calderihabitans</taxon>
    </lineage>
</organism>
<evidence type="ECO:0000313" key="2">
    <source>
        <dbReference type="Proteomes" id="UP000197032"/>
    </source>
</evidence>
<dbReference type="EMBL" id="BDGJ01000032">
    <property type="protein sequence ID" value="GAW91743.1"/>
    <property type="molecule type" value="Genomic_DNA"/>
</dbReference>
<comment type="caution">
    <text evidence="1">The sequence shown here is derived from an EMBL/GenBank/DDBJ whole genome shotgun (WGS) entry which is preliminary data.</text>
</comment>
<accession>A0A1Z5HQD2</accession>
<name>A0A1Z5HQD2_9FIRM</name>
<proteinExistence type="predicted"/>
<protein>
    <submittedName>
        <fullName evidence="1">Uncharacterized protein</fullName>
    </submittedName>
</protein>
<evidence type="ECO:0000313" key="1">
    <source>
        <dbReference type="EMBL" id="GAW91743.1"/>
    </source>
</evidence>
<reference evidence="2" key="1">
    <citation type="journal article" date="2017" name="Appl. Environ. Microbiol.">
        <title>Genomic Analysis of Calderihabitans maritimus KKC1, a Thermophilic, Hydrogenogenic, Carboxydotrophic Bacterium Isolated from Marine Sediment.</title>
        <authorList>
            <person name="Omae K."/>
            <person name="Yoneda Y."/>
            <person name="Fukuyama Y."/>
            <person name="Yoshida T."/>
            <person name="Sako Y."/>
        </authorList>
    </citation>
    <scope>NUCLEOTIDE SEQUENCE [LARGE SCALE GENOMIC DNA]</scope>
    <source>
        <strain evidence="2">KKC1</strain>
    </source>
</reference>
<dbReference type="AlphaFoldDB" id="A0A1Z5HQD2"/>